<organism evidence="2 3">
    <name type="scientific">Kocuria oceani</name>
    <dbReference type="NCBI Taxonomy" id="988827"/>
    <lineage>
        <taxon>Bacteria</taxon>
        <taxon>Bacillati</taxon>
        <taxon>Actinomycetota</taxon>
        <taxon>Actinomycetes</taxon>
        <taxon>Micrococcales</taxon>
        <taxon>Micrococcaceae</taxon>
        <taxon>Kocuria</taxon>
    </lineage>
</organism>
<dbReference type="RefSeq" id="WP_047805269.1">
    <property type="nucleotide sequence ID" value="NZ_JARAMH010000017.1"/>
</dbReference>
<feature type="region of interest" description="Disordered" evidence="1">
    <location>
        <begin position="1"/>
        <end position="37"/>
    </location>
</feature>
<reference evidence="3" key="1">
    <citation type="journal article" date="2019" name="Int. J. Syst. Evol. Microbiol.">
        <title>The Global Catalogue of Microorganisms (GCM) 10K type strain sequencing project: providing services to taxonomists for standard genome sequencing and annotation.</title>
        <authorList>
            <consortium name="The Broad Institute Genomics Platform"/>
            <consortium name="The Broad Institute Genome Sequencing Center for Infectious Disease"/>
            <person name="Wu L."/>
            <person name="Ma J."/>
        </authorList>
    </citation>
    <scope>NUCLEOTIDE SEQUENCE [LARGE SCALE GENOMIC DNA]</scope>
    <source>
        <strain evidence="3">CGMCC 4.6946</strain>
    </source>
</reference>
<sequence>MMSKSVSPQSAARSTDLDPTPLLPLSPEAPAAAGQPPCCHEELVQSVFTAAGEVETAEWALDRALDEAAGSDDEIGVGFDVAPVDGTLETARWALDQATSVLHAQIRAASRAGVPVAVLAEASALGAHELAAVLDAADPAAPTVAQPAALPTAG</sequence>
<evidence type="ECO:0000313" key="2">
    <source>
        <dbReference type="EMBL" id="MFC4901989.1"/>
    </source>
</evidence>
<keyword evidence="3" id="KW-1185">Reference proteome</keyword>
<feature type="compositionally biased region" description="Polar residues" evidence="1">
    <location>
        <begin position="1"/>
        <end position="13"/>
    </location>
</feature>
<dbReference type="EMBL" id="JBHSIW010000002">
    <property type="protein sequence ID" value="MFC4901989.1"/>
    <property type="molecule type" value="Genomic_DNA"/>
</dbReference>
<dbReference type="Proteomes" id="UP001595797">
    <property type="component" value="Unassembled WGS sequence"/>
</dbReference>
<accession>A0ABV9TDJ5</accession>
<gene>
    <name evidence="2" type="ORF">ACFPCS_00220</name>
</gene>
<comment type="caution">
    <text evidence="2">The sequence shown here is derived from an EMBL/GenBank/DDBJ whole genome shotgun (WGS) entry which is preliminary data.</text>
</comment>
<protein>
    <submittedName>
        <fullName evidence="2">Uncharacterized protein</fullName>
    </submittedName>
</protein>
<evidence type="ECO:0000256" key="1">
    <source>
        <dbReference type="SAM" id="MobiDB-lite"/>
    </source>
</evidence>
<feature type="compositionally biased region" description="Low complexity" evidence="1">
    <location>
        <begin position="17"/>
        <end position="33"/>
    </location>
</feature>
<evidence type="ECO:0000313" key="3">
    <source>
        <dbReference type="Proteomes" id="UP001595797"/>
    </source>
</evidence>
<name>A0ABV9TDJ5_9MICC</name>
<proteinExistence type="predicted"/>